<evidence type="ECO:0000256" key="3">
    <source>
        <dbReference type="ARBA" id="ARBA00023125"/>
    </source>
</evidence>
<evidence type="ECO:0000259" key="5">
    <source>
        <dbReference type="PROSITE" id="PS50931"/>
    </source>
</evidence>
<dbReference type="InterPro" id="IPR036388">
    <property type="entry name" value="WH-like_DNA-bd_sf"/>
</dbReference>
<name>A0A317E838_9PROT</name>
<dbReference type="OrthoDB" id="9812435at2"/>
<dbReference type="InterPro" id="IPR000847">
    <property type="entry name" value="LysR_HTH_N"/>
</dbReference>
<evidence type="ECO:0000256" key="2">
    <source>
        <dbReference type="ARBA" id="ARBA00023015"/>
    </source>
</evidence>
<dbReference type="Gene3D" id="1.10.10.10">
    <property type="entry name" value="Winged helix-like DNA-binding domain superfamily/Winged helix DNA-binding domain"/>
    <property type="match status" value="1"/>
</dbReference>
<accession>A0A317E838</accession>
<dbReference type="SUPFAM" id="SSF46785">
    <property type="entry name" value="Winged helix' DNA-binding domain"/>
    <property type="match status" value="1"/>
</dbReference>
<dbReference type="Proteomes" id="UP000246077">
    <property type="component" value="Unassembled WGS sequence"/>
</dbReference>
<dbReference type="InterPro" id="IPR036390">
    <property type="entry name" value="WH_DNA-bd_sf"/>
</dbReference>
<sequence>MNNRAGEMEVFAEVVAQGSFAAAGRRLGLTASAVSKLVARTEARLATRLLVRTTRALRLTPEGELYHQRAAAILAEIDETERLLAAGGAVVPRGLLRVNATVPFGSRMVLPLVPDFLALYPQVQLDLTLTDSMTDVVGERTDVAIRTGPLRDSGLKARKIHETPKVIAASPGYLAHHGVPLRPRDLARHNCIGFTFNSELADWPFRDGETVRVGGNCRVNNGETARRLALDGVGIIRVGHFHVAADFAAGRLVRLLAGHQAADDIEAINAVFAGHRHLASRIRAFLDFLAARIAPVTG</sequence>
<organism evidence="6 7">
    <name type="scientific">Zavarzinia compransoris</name>
    <dbReference type="NCBI Taxonomy" id="1264899"/>
    <lineage>
        <taxon>Bacteria</taxon>
        <taxon>Pseudomonadati</taxon>
        <taxon>Pseudomonadota</taxon>
        <taxon>Alphaproteobacteria</taxon>
        <taxon>Rhodospirillales</taxon>
        <taxon>Zavarziniaceae</taxon>
        <taxon>Zavarzinia</taxon>
    </lineage>
</organism>
<dbReference type="Pfam" id="PF00126">
    <property type="entry name" value="HTH_1"/>
    <property type="match status" value="1"/>
</dbReference>
<dbReference type="GO" id="GO:0003700">
    <property type="term" value="F:DNA-binding transcription factor activity"/>
    <property type="evidence" value="ECO:0007669"/>
    <property type="project" value="InterPro"/>
</dbReference>
<dbReference type="PANTHER" id="PTHR30537">
    <property type="entry name" value="HTH-TYPE TRANSCRIPTIONAL REGULATOR"/>
    <property type="match status" value="1"/>
</dbReference>
<dbReference type="AlphaFoldDB" id="A0A317E838"/>
<comment type="similarity">
    <text evidence="1">Belongs to the LysR transcriptional regulatory family.</text>
</comment>
<comment type="caution">
    <text evidence="6">The sequence shown here is derived from an EMBL/GenBank/DDBJ whole genome shotgun (WGS) entry which is preliminary data.</text>
</comment>
<evidence type="ECO:0000313" key="7">
    <source>
        <dbReference type="Proteomes" id="UP000246077"/>
    </source>
</evidence>
<dbReference type="InterPro" id="IPR058163">
    <property type="entry name" value="LysR-type_TF_proteobact-type"/>
</dbReference>
<dbReference type="GO" id="GO:0043565">
    <property type="term" value="F:sequence-specific DNA binding"/>
    <property type="evidence" value="ECO:0007669"/>
    <property type="project" value="TreeGrafter"/>
</dbReference>
<dbReference type="FunFam" id="1.10.10.10:FF:000001">
    <property type="entry name" value="LysR family transcriptional regulator"/>
    <property type="match status" value="1"/>
</dbReference>
<dbReference type="SUPFAM" id="SSF53850">
    <property type="entry name" value="Periplasmic binding protein-like II"/>
    <property type="match status" value="1"/>
</dbReference>
<protein>
    <submittedName>
        <fullName evidence="6">LysR family transcriptional regulator</fullName>
    </submittedName>
</protein>
<dbReference type="InterPro" id="IPR005119">
    <property type="entry name" value="LysR_subst-bd"/>
</dbReference>
<dbReference type="Gene3D" id="3.40.190.290">
    <property type="match status" value="1"/>
</dbReference>
<evidence type="ECO:0000256" key="4">
    <source>
        <dbReference type="ARBA" id="ARBA00023163"/>
    </source>
</evidence>
<gene>
    <name evidence="6" type="ORF">DKG75_07610</name>
</gene>
<reference evidence="7" key="1">
    <citation type="submission" date="2018-05" db="EMBL/GenBank/DDBJ databases">
        <title>Zavarzinia sp. HR-AS.</title>
        <authorList>
            <person name="Lee Y."/>
            <person name="Jeon C.O."/>
        </authorList>
    </citation>
    <scope>NUCLEOTIDE SEQUENCE [LARGE SCALE GENOMIC DNA]</scope>
    <source>
        <strain evidence="7">DSM 1231</strain>
    </source>
</reference>
<dbReference type="Pfam" id="PF03466">
    <property type="entry name" value="LysR_substrate"/>
    <property type="match status" value="1"/>
</dbReference>
<keyword evidence="2" id="KW-0805">Transcription regulation</keyword>
<dbReference type="GO" id="GO:0006351">
    <property type="term" value="P:DNA-templated transcription"/>
    <property type="evidence" value="ECO:0007669"/>
    <property type="project" value="TreeGrafter"/>
</dbReference>
<dbReference type="RefSeq" id="WP_109921060.1">
    <property type="nucleotide sequence ID" value="NZ_QGLF01000002.1"/>
</dbReference>
<keyword evidence="7" id="KW-1185">Reference proteome</keyword>
<keyword evidence="3" id="KW-0238">DNA-binding</keyword>
<dbReference type="EMBL" id="QGLF01000002">
    <property type="protein sequence ID" value="PWR22416.1"/>
    <property type="molecule type" value="Genomic_DNA"/>
</dbReference>
<dbReference type="PROSITE" id="PS50931">
    <property type="entry name" value="HTH_LYSR"/>
    <property type="match status" value="1"/>
</dbReference>
<evidence type="ECO:0000256" key="1">
    <source>
        <dbReference type="ARBA" id="ARBA00009437"/>
    </source>
</evidence>
<dbReference type="PANTHER" id="PTHR30537:SF71">
    <property type="entry name" value="TRANSCRIPTIONAL REGULATORY PROTEIN"/>
    <property type="match status" value="1"/>
</dbReference>
<proteinExistence type="inferred from homology"/>
<feature type="domain" description="HTH lysR-type" evidence="5">
    <location>
        <begin position="1"/>
        <end position="60"/>
    </location>
</feature>
<evidence type="ECO:0000313" key="6">
    <source>
        <dbReference type="EMBL" id="PWR22416.1"/>
    </source>
</evidence>
<keyword evidence="4" id="KW-0804">Transcription</keyword>